<evidence type="ECO:0000256" key="1">
    <source>
        <dbReference type="SAM" id="SignalP"/>
    </source>
</evidence>
<name>A0ABM0MVS1_SACKO</name>
<accession>A0ABM0MVS1</accession>
<dbReference type="PANTHER" id="PTHR35842">
    <property type="entry name" value="SI:CH211-67E16.11"/>
    <property type="match status" value="1"/>
</dbReference>
<dbReference type="RefSeq" id="XP_006824112.1">
    <property type="nucleotide sequence ID" value="XM_006824049.1"/>
</dbReference>
<dbReference type="Proteomes" id="UP000694865">
    <property type="component" value="Unplaced"/>
</dbReference>
<dbReference type="GeneID" id="100375845"/>
<keyword evidence="1" id="KW-0732">Signal</keyword>
<protein>
    <submittedName>
        <fullName evidence="3">Uncharacterized protein LOC100375845</fullName>
    </submittedName>
</protein>
<reference evidence="3" key="1">
    <citation type="submission" date="2025-08" db="UniProtKB">
        <authorList>
            <consortium name="RefSeq"/>
        </authorList>
    </citation>
    <scope>IDENTIFICATION</scope>
    <source>
        <tissue evidence="3">Testes</tissue>
    </source>
</reference>
<dbReference type="PANTHER" id="PTHR35842:SF1">
    <property type="entry name" value="SI:CH211-67E16.11"/>
    <property type="match status" value="1"/>
</dbReference>
<feature type="chain" id="PRO_5047355230" evidence="1">
    <location>
        <begin position="28"/>
        <end position="510"/>
    </location>
</feature>
<keyword evidence="2" id="KW-1185">Reference proteome</keyword>
<organism evidence="2 3">
    <name type="scientific">Saccoglossus kowalevskii</name>
    <name type="common">Acorn worm</name>
    <dbReference type="NCBI Taxonomy" id="10224"/>
    <lineage>
        <taxon>Eukaryota</taxon>
        <taxon>Metazoa</taxon>
        <taxon>Hemichordata</taxon>
        <taxon>Enteropneusta</taxon>
        <taxon>Harrimaniidae</taxon>
        <taxon>Saccoglossus</taxon>
    </lineage>
</organism>
<gene>
    <name evidence="3" type="primary">LOC100375845</name>
</gene>
<evidence type="ECO:0000313" key="3">
    <source>
        <dbReference type="RefSeq" id="XP_006824112.1"/>
    </source>
</evidence>
<evidence type="ECO:0000313" key="2">
    <source>
        <dbReference type="Proteomes" id="UP000694865"/>
    </source>
</evidence>
<proteinExistence type="predicted"/>
<sequence>MEFLQLYAVVIIALATSSAVWVPSTEADHMKLVRWSDAAMDFIQKQDCTNMLISSESECEKLKKIPASQMNFYSTSFGNTEQYRSVLPDEGLSRGGEHDVVLALDPYPRANFGHLVVVFYVDLERAPTRCSGLDSFYLGDGECLQLALKNRCHNALHRSIERVNFRKRCEINYLPLVNLKNDDTKVQKLECSNDVTGFAPCPTIHRTDLETNDLMDCELTSNSRRCIGGNLQQVRSHCKIWEICDQAILISGGWSSQTMRPWSEGNTRLMYNMLRNEGFKKQRITTFYADGIMDDHQPEDTDELTSNNFYPASQKIPIRNLITGFCKSPRCVDTLVIYLNNPMTSDGNMLLWDTNGNGVADESETYSVRELMSDLEDCATSHVYLIADMSFAGAIIDELSDSQQHGNVAVYVSSENNQYSWSGEYTNYLTGLDHTRQCMGKIVKDNSRPSMMSSPAFWEGAPNSANTTIYGAPCHFARFFTTRELRREYMGCQNLPTAMWFIKFAQVDSR</sequence>
<feature type="signal peptide" evidence="1">
    <location>
        <begin position="1"/>
        <end position="27"/>
    </location>
</feature>